<keyword evidence="4" id="KW-1185">Reference proteome</keyword>
<name>A0A9P4XUD7_CRYP1</name>
<accession>A0A9P4XUD7</accession>
<gene>
    <name evidence="3" type="ORF">M406DRAFT_296735</name>
</gene>
<dbReference type="InterPro" id="IPR053175">
    <property type="entry name" value="DHMBA_Reg_Transcription_Factor"/>
</dbReference>
<proteinExistence type="predicted"/>
<dbReference type="GeneID" id="63836396"/>
<dbReference type="AlphaFoldDB" id="A0A9P4XUD7"/>
<protein>
    <submittedName>
        <fullName evidence="3">Uncharacterized protein</fullName>
    </submittedName>
</protein>
<evidence type="ECO:0000313" key="4">
    <source>
        <dbReference type="Proteomes" id="UP000803844"/>
    </source>
</evidence>
<evidence type="ECO:0000256" key="2">
    <source>
        <dbReference type="SAM" id="MobiDB-lite"/>
    </source>
</evidence>
<dbReference type="OrthoDB" id="4314040at2759"/>
<evidence type="ECO:0000256" key="1">
    <source>
        <dbReference type="ARBA" id="ARBA00023242"/>
    </source>
</evidence>
<dbReference type="EMBL" id="MU032352">
    <property type="protein sequence ID" value="KAF3761158.1"/>
    <property type="molecule type" value="Genomic_DNA"/>
</dbReference>
<dbReference type="PANTHER" id="PTHR38791">
    <property type="entry name" value="ZN(II)2CYS6 TRANSCRIPTION FACTOR (EUROFUNG)-RELATED-RELATED"/>
    <property type="match status" value="1"/>
</dbReference>
<feature type="compositionally biased region" description="Low complexity" evidence="2">
    <location>
        <begin position="46"/>
        <end position="56"/>
    </location>
</feature>
<keyword evidence="1" id="KW-0539">Nucleus</keyword>
<feature type="compositionally biased region" description="Low complexity" evidence="2">
    <location>
        <begin position="65"/>
        <end position="74"/>
    </location>
</feature>
<reference evidence="3" key="1">
    <citation type="journal article" date="2020" name="Phytopathology">
        <title>Genome sequence of the chestnut blight fungus Cryphonectria parasitica EP155: A fundamental resource for an archetypical invasive plant pathogen.</title>
        <authorList>
            <person name="Crouch J.A."/>
            <person name="Dawe A."/>
            <person name="Aerts A."/>
            <person name="Barry K."/>
            <person name="Churchill A.C.L."/>
            <person name="Grimwood J."/>
            <person name="Hillman B."/>
            <person name="Milgroom M.G."/>
            <person name="Pangilinan J."/>
            <person name="Smith M."/>
            <person name="Salamov A."/>
            <person name="Schmutz J."/>
            <person name="Yadav J."/>
            <person name="Grigoriev I.V."/>
            <person name="Nuss D."/>
        </authorList>
    </citation>
    <scope>NUCLEOTIDE SEQUENCE</scope>
    <source>
        <strain evidence="3">EP155</strain>
    </source>
</reference>
<comment type="caution">
    <text evidence="3">The sequence shown here is derived from an EMBL/GenBank/DDBJ whole genome shotgun (WGS) entry which is preliminary data.</text>
</comment>
<sequence>MVYCGKPSMGCRTCRTRRIKSRRHCSGYRSDFDILHRDETQATARPTSSSSSSSSSSPPPPPSPTESTASAASSRQLALENSFPIAPPAIPLDQHASHYFASHFIMLPSQSGRRPGHLDYLVPLLQSETDPNGPFQLAYSACGLAAMSNRERATNRDLVDISFLQHTRAIRAVADALQDPLRCKTDATLASVLLLCFFEKITASKETGLLAWRTHIEGAIHIVHQRGHEMLKDKYSMRLFNAVRMNIIARSLSSGTAPAMGANWWTENAELCDPAGVRLQRFCLEISDLRVEVTRLMATLARNNDSLELMLEMLQRIKHLDHQIAAWAAALPADHQGRPLYYEDRPVGKGGLKSMPVFPGRVDVYQDVVIASMWNGMRSSRIILCSLLVRVTAWICSPADYRLAPEYQTAVQTIKTLTSDLISAVPFMLSSFDGGEGDAAPHPSLRGINQGSFLCGADMQSKMVGGLMASWPLSTVRCCDFSTDEQREWVVGRLMSIAQDLGIRYASSLADAKIRFPSMLIRRDGQMTTQDPLKDIKRTLAVRPVVAG</sequence>
<evidence type="ECO:0000313" key="3">
    <source>
        <dbReference type="EMBL" id="KAF3761158.1"/>
    </source>
</evidence>
<dbReference type="Pfam" id="PF11951">
    <property type="entry name" value="Fungal_trans_2"/>
    <property type="match status" value="1"/>
</dbReference>
<dbReference type="RefSeq" id="XP_040772137.1">
    <property type="nucleotide sequence ID" value="XM_040919267.1"/>
</dbReference>
<dbReference type="InterPro" id="IPR021858">
    <property type="entry name" value="Fun_TF"/>
</dbReference>
<organism evidence="3 4">
    <name type="scientific">Cryphonectria parasitica (strain ATCC 38755 / EP155)</name>
    <dbReference type="NCBI Taxonomy" id="660469"/>
    <lineage>
        <taxon>Eukaryota</taxon>
        <taxon>Fungi</taxon>
        <taxon>Dikarya</taxon>
        <taxon>Ascomycota</taxon>
        <taxon>Pezizomycotina</taxon>
        <taxon>Sordariomycetes</taxon>
        <taxon>Sordariomycetidae</taxon>
        <taxon>Diaporthales</taxon>
        <taxon>Cryphonectriaceae</taxon>
        <taxon>Cryphonectria-Endothia species complex</taxon>
        <taxon>Cryphonectria</taxon>
    </lineage>
</organism>
<feature type="region of interest" description="Disordered" evidence="2">
    <location>
        <begin position="36"/>
        <end position="76"/>
    </location>
</feature>
<dbReference type="PANTHER" id="PTHR38791:SF13">
    <property type="entry name" value="ZN(2)-C6 FUNGAL-TYPE DOMAIN-CONTAINING PROTEIN"/>
    <property type="match status" value="1"/>
</dbReference>
<dbReference type="Proteomes" id="UP000803844">
    <property type="component" value="Unassembled WGS sequence"/>
</dbReference>